<dbReference type="Proteomes" id="UP001165079">
    <property type="component" value="Unassembled WGS sequence"/>
</dbReference>
<evidence type="ECO:0000256" key="1">
    <source>
        <dbReference type="SAM" id="MobiDB-lite"/>
    </source>
</evidence>
<accession>A0A9W6WAX7</accession>
<keyword evidence="3" id="KW-1185">Reference proteome</keyword>
<evidence type="ECO:0008006" key="4">
    <source>
        <dbReference type="Google" id="ProtNLM"/>
    </source>
</evidence>
<organism evidence="2 3">
    <name type="scientific">Actinorhabdospora filicis</name>
    <dbReference type="NCBI Taxonomy" id="1785913"/>
    <lineage>
        <taxon>Bacteria</taxon>
        <taxon>Bacillati</taxon>
        <taxon>Actinomycetota</taxon>
        <taxon>Actinomycetes</taxon>
        <taxon>Micromonosporales</taxon>
        <taxon>Micromonosporaceae</taxon>
        <taxon>Actinorhabdospora</taxon>
    </lineage>
</organism>
<evidence type="ECO:0000313" key="2">
    <source>
        <dbReference type="EMBL" id="GLZ78125.1"/>
    </source>
</evidence>
<proteinExistence type="predicted"/>
<dbReference type="EMBL" id="BSTX01000002">
    <property type="protein sequence ID" value="GLZ78125.1"/>
    <property type="molecule type" value="Genomic_DNA"/>
</dbReference>
<dbReference type="AlphaFoldDB" id="A0A9W6WAX7"/>
<protein>
    <recommendedName>
        <fullName evidence="4">Excreted virulence factor EspC, type VII ESX diderm</fullName>
    </recommendedName>
</protein>
<gene>
    <name evidence="2" type="ORF">Afil01_29320</name>
</gene>
<reference evidence="2" key="1">
    <citation type="submission" date="2023-03" db="EMBL/GenBank/DDBJ databases">
        <title>Actinorhabdospora filicis NBRC 111898.</title>
        <authorList>
            <person name="Ichikawa N."/>
            <person name="Sato H."/>
            <person name="Tonouchi N."/>
        </authorList>
    </citation>
    <scope>NUCLEOTIDE SEQUENCE</scope>
    <source>
        <strain evidence="2">NBRC 111898</strain>
    </source>
</reference>
<feature type="region of interest" description="Disordered" evidence="1">
    <location>
        <begin position="110"/>
        <end position="151"/>
    </location>
</feature>
<comment type="caution">
    <text evidence="2">The sequence shown here is derived from an EMBL/GenBank/DDBJ whole genome shotgun (WGS) entry which is preliminary data.</text>
</comment>
<sequence length="151" mass="15960">MGEQVTGGDLFKLWQVANVYLPRAAKVYTDVNAGVAGTSNGEIGAFGRGENASGHLDGGRVLAAFGPLRNEFQWIIADTAQYLLDAQTALNKAIAEYGKQDAAAAADFRNNYLNNPDKRDTSDPSQNPPTGDYAPGSPLRPGGYVSPVEGK</sequence>
<dbReference type="RefSeq" id="WP_285663297.1">
    <property type="nucleotide sequence ID" value="NZ_BSTX01000002.1"/>
</dbReference>
<evidence type="ECO:0000313" key="3">
    <source>
        <dbReference type="Proteomes" id="UP001165079"/>
    </source>
</evidence>
<name>A0A9W6WAX7_9ACTN</name>